<dbReference type="Proteomes" id="UP000254280">
    <property type="component" value="Unassembled WGS sequence"/>
</dbReference>
<dbReference type="OrthoDB" id="5113885at2"/>
<dbReference type="PROSITE" id="PS51097">
    <property type="entry name" value="PTS_EIIA_TYPE_5"/>
    <property type="match status" value="1"/>
</dbReference>
<dbReference type="AlphaFoldDB" id="A0A379B7E4"/>
<keyword evidence="3" id="KW-1185">Reference proteome</keyword>
<sequence length="123" mass="13485">MTIIYETEFTKVGDFARDALTENMLIIFKQGAPADLEDYCFIHSHGELTTALQVGDIAEFDGVAYPITAIGDVASVNLKELGHVTWRFDGATTAEYPGTIHILGEIPSAVKENSVLKIKRVEL</sequence>
<name>A0A379B7E4_9PAST</name>
<dbReference type="NCBIfam" id="NF007696">
    <property type="entry name" value="PRK10377.1"/>
    <property type="match status" value="1"/>
</dbReference>
<evidence type="ECO:0000256" key="1">
    <source>
        <dbReference type="PROSITE-ProRule" id="PRU00420"/>
    </source>
</evidence>
<keyword evidence="2" id="KW-0808">Transferase</keyword>
<dbReference type="PANTHER" id="PTHR40398">
    <property type="entry name" value="PTS SYSTEM GLUCITOL/SORBITOL-SPECIFIC EIIA COMPONENT"/>
    <property type="match status" value="1"/>
</dbReference>
<evidence type="ECO:0000313" key="3">
    <source>
        <dbReference type="Proteomes" id="UP000254280"/>
    </source>
</evidence>
<gene>
    <name evidence="2" type="primary">srlB</name>
    <name evidence="2" type="ORF">NCTC10699_02224</name>
</gene>
<evidence type="ECO:0000313" key="2">
    <source>
        <dbReference type="EMBL" id="SUB34553.1"/>
    </source>
</evidence>
<dbReference type="EC" id="2.7.1.-" evidence="2"/>
<dbReference type="SUPFAM" id="SSF141530">
    <property type="entry name" value="PTSIIA/GutA-like"/>
    <property type="match status" value="1"/>
</dbReference>
<dbReference type="GO" id="GO:0008982">
    <property type="term" value="F:protein-N(PI)-phosphohistidine-sugar phosphotransferase activity"/>
    <property type="evidence" value="ECO:0007669"/>
    <property type="project" value="InterPro"/>
</dbReference>
<organism evidence="2 3">
    <name type="scientific">[Pasteurella] mairii</name>
    <dbReference type="NCBI Taxonomy" id="757"/>
    <lineage>
        <taxon>Bacteria</taxon>
        <taxon>Pseudomonadati</taxon>
        <taxon>Pseudomonadota</taxon>
        <taxon>Gammaproteobacteria</taxon>
        <taxon>Pasteurellales</taxon>
        <taxon>Pasteurellaceae</taxon>
    </lineage>
</organism>
<feature type="modified residue" description="Phosphohistidine; by HPr" evidence="1">
    <location>
        <position position="43"/>
    </location>
</feature>
<dbReference type="EMBL" id="UGSS01000002">
    <property type="protein sequence ID" value="SUB34553.1"/>
    <property type="molecule type" value="Genomic_DNA"/>
</dbReference>
<dbReference type="GO" id="GO:0005737">
    <property type="term" value="C:cytoplasm"/>
    <property type="evidence" value="ECO:0007669"/>
    <property type="project" value="InterPro"/>
</dbReference>
<dbReference type="InterPro" id="IPR004716">
    <property type="entry name" value="PTS_IIA_glucitol/sorbitol-sp"/>
</dbReference>
<dbReference type="GO" id="GO:0009401">
    <property type="term" value="P:phosphoenolpyruvate-dependent sugar phosphotransferase system"/>
    <property type="evidence" value="ECO:0007669"/>
    <property type="project" value="InterPro"/>
</dbReference>
<reference evidence="2 3" key="1">
    <citation type="submission" date="2018-06" db="EMBL/GenBank/DDBJ databases">
        <authorList>
            <consortium name="Pathogen Informatics"/>
            <person name="Doyle S."/>
        </authorList>
    </citation>
    <scope>NUCLEOTIDE SEQUENCE [LARGE SCALE GENOMIC DNA]</scope>
    <source>
        <strain evidence="2 3">NCTC10699</strain>
    </source>
</reference>
<dbReference type="GO" id="GO:0016301">
    <property type="term" value="F:kinase activity"/>
    <property type="evidence" value="ECO:0007669"/>
    <property type="project" value="TreeGrafter"/>
</dbReference>
<dbReference type="Pfam" id="PF03829">
    <property type="entry name" value="PTSIIA_gutA"/>
    <property type="match status" value="1"/>
</dbReference>
<dbReference type="Gene3D" id="2.40.33.40">
    <property type="entry name" value="Phosphotransferase system, glucitol/sorbitol-specific IIA component"/>
    <property type="match status" value="1"/>
</dbReference>
<dbReference type="InterPro" id="IPR036665">
    <property type="entry name" value="PTS_IIA_glucitol/sorbitol_sf"/>
</dbReference>
<protein>
    <submittedName>
        <fullName evidence="2">Glucitol/sorbitol-specific phosphotransferase enzyme IIA component</fullName>
        <ecNumber evidence="2">2.7.1.-</ecNumber>
    </submittedName>
</protein>
<proteinExistence type="predicted"/>
<dbReference type="PANTHER" id="PTHR40398:SF1">
    <property type="entry name" value="PTS SYSTEM GLUCITOL_SORBITOL-SPECIFIC EIIA COMPONENT"/>
    <property type="match status" value="1"/>
</dbReference>
<accession>A0A379B7E4</accession>